<dbReference type="SUPFAM" id="SSF46785">
    <property type="entry name" value="Winged helix' DNA-binding domain"/>
    <property type="match status" value="1"/>
</dbReference>
<dbReference type="NCBIfam" id="NF008352">
    <property type="entry name" value="PRK11139.1"/>
    <property type="match status" value="1"/>
</dbReference>
<protein>
    <submittedName>
        <fullName evidence="6">LysR family glycine cleavage system transcriptional activator</fullName>
    </submittedName>
</protein>
<dbReference type="Pfam" id="PF00126">
    <property type="entry name" value="HTH_1"/>
    <property type="match status" value="1"/>
</dbReference>
<dbReference type="Proteomes" id="UP001549110">
    <property type="component" value="Unassembled WGS sequence"/>
</dbReference>
<dbReference type="EMBL" id="JBEPLU010000001">
    <property type="protein sequence ID" value="MET3526557.1"/>
    <property type="molecule type" value="Genomic_DNA"/>
</dbReference>
<dbReference type="InterPro" id="IPR036390">
    <property type="entry name" value="WH_DNA-bd_sf"/>
</dbReference>
<keyword evidence="7" id="KW-1185">Reference proteome</keyword>
<evidence type="ECO:0000256" key="1">
    <source>
        <dbReference type="ARBA" id="ARBA00009437"/>
    </source>
</evidence>
<sequence length="311" mass="34262">MTTRLPLNALRVFEACARHGSFLAASEELAITPGAVSRQIKALEAELEVRLFDRFNRAVRLTQAGEQLAVGVSQGLSTLQAAVDAVRSRRDAPLVVTVLHSLAARWLVPRLYDFQARYPDVEILVSASDAPKDLARDNIDVAIRLGRGPYPGLHVTHLFDTVLVPVCSPGLLRKYGPFEHPNDLARTVLLHDVNMIAAEPEWSDWLAAAGADKVNPRRGPRFSNTYLSIEAALSDRGVALADEAMVIDDLRSGRLVQPFALTLPTTLAQWVLCLPEKAEQPNIRRFRAWLLEQAQKDGLAPSIDQKSTDEP</sequence>
<dbReference type="InterPro" id="IPR005119">
    <property type="entry name" value="LysR_subst-bd"/>
</dbReference>
<dbReference type="InterPro" id="IPR000847">
    <property type="entry name" value="LysR_HTH_N"/>
</dbReference>
<keyword evidence="4" id="KW-0804">Transcription</keyword>
<dbReference type="PANTHER" id="PTHR30537">
    <property type="entry name" value="HTH-TYPE TRANSCRIPTIONAL REGULATOR"/>
    <property type="match status" value="1"/>
</dbReference>
<keyword evidence="2" id="KW-0805">Transcription regulation</keyword>
<evidence type="ECO:0000259" key="5">
    <source>
        <dbReference type="PROSITE" id="PS50931"/>
    </source>
</evidence>
<evidence type="ECO:0000256" key="3">
    <source>
        <dbReference type="ARBA" id="ARBA00023125"/>
    </source>
</evidence>
<feature type="domain" description="HTH lysR-type" evidence="5">
    <location>
        <begin position="5"/>
        <end position="62"/>
    </location>
</feature>
<organism evidence="6 7">
    <name type="scientific">Phenylobacterium koreense</name>
    <dbReference type="NCBI Taxonomy" id="266125"/>
    <lineage>
        <taxon>Bacteria</taxon>
        <taxon>Pseudomonadati</taxon>
        <taxon>Pseudomonadota</taxon>
        <taxon>Alphaproteobacteria</taxon>
        <taxon>Caulobacterales</taxon>
        <taxon>Caulobacteraceae</taxon>
        <taxon>Phenylobacterium</taxon>
    </lineage>
</organism>
<dbReference type="InterPro" id="IPR036388">
    <property type="entry name" value="WH-like_DNA-bd_sf"/>
</dbReference>
<dbReference type="RefSeq" id="WP_331928146.1">
    <property type="nucleotide sequence ID" value="NZ_JBEPLU010000001.1"/>
</dbReference>
<evidence type="ECO:0000313" key="6">
    <source>
        <dbReference type="EMBL" id="MET3526557.1"/>
    </source>
</evidence>
<dbReference type="PANTHER" id="PTHR30537:SF74">
    <property type="entry name" value="HTH-TYPE TRANSCRIPTIONAL REGULATOR TRPI"/>
    <property type="match status" value="1"/>
</dbReference>
<dbReference type="SUPFAM" id="SSF53850">
    <property type="entry name" value="Periplasmic binding protein-like II"/>
    <property type="match status" value="1"/>
</dbReference>
<evidence type="ECO:0000256" key="4">
    <source>
        <dbReference type="ARBA" id="ARBA00023163"/>
    </source>
</evidence>
<reference evidence="6 7" key="1">
    <citation type="submission" date="2024-06" db="EMBL/GenBank/DDBJ databases">
        <title>Genomic Encyclopedia of Type Strains, Phase IV (KMG-IV): sequencing the most valuable type-strain genomes for metagenomic binning, comparative biology and taxonomic classification.</title>
        <authorList>
            <person name="Goeker M."/>
        </authorList>
    </citation>
    <scope>NUCLEOTIDE SEQUENCE [LARGE SCALE GENOMIC DNA]</scope>
    <source>
        <strain evidence="6 7">DSM 17809</strain>
    </source>
</reference>
<evidence type="ECO:0000256" key="2">
    <source>
        <dbReference type="ARBA" id="ARBA00023015"/>
    </source>
</evidence>
<dbReference type="PROSITE" id="PS50931">
    <property type="entry name" value="HTH_LYSR"/>
    <property type="match status" value="1"/>
</dbReference>
<comment type="similarity">
    <text evidence="1">Belongs to the LysR transcriptional regulatory family.</text>
</comment>
<gene>
    <name evidence="6" type="ORF">ABID41_001652</name>
</gene>
<keyword evidence="3" id="KW-0238">DNA-binding</keyword>
<dbReference type="Pfam" id="PF03466">
    <property type="entry name" value="LysR_substrate"/>
    <property type="match status" value="1"/>
</dbReference>
<proteinExistence type="inferred from homology"/>
<dbReference type="Gene3D" id="3.40.190.10">
    <property type="entry name" value="Periplasmic binding protein-like II"/>
    <property type="match status" value="2"/>
</dbReference>
<dbReference type="Gene3D" id="1.10.10.10">
    <property type="entry name" value="Winged helix-like DNA-binding domain superfamily/Winged helix DNA-binding domain"/>
    <property type="match status" value="1"/>
</dbReference>
<name>A0ABV2EHW0_9CAUL</name>
<dbReference type="InterPro" id="IPR058163">
    <property type="entry name" value="LysR-type_TF_proteobact-type"/>
</dbReference>
<accession>A0ABV2EHW0</accession>
<dbReference type="CDD" id="cd08432">
    <property type="entry name" value="PBP2_GcdR_TrpI_HvrB_AmpR_like"/>
    <property type="match status" value="1"/>
</dbReference>
<evidence type="ECO:0000313" key="7">
    <source>
        <dbReference type="Proteomes" id="UP001549110"/>
    </source>
</evidence>
<comment type="caution">
    <text evidence="6">The sequence shown here is derived from an EMBL/GenBank/DDBJ whole genome shotgun (WGS) entry which is preliminary data.</text>
</comment>